<feature type="transmembrane region" description="Helical" evidence="3">
    <location>
        <begin position="49"/>
        <end position="75"/>
    </location>
</feature>
<comment type="caution">
    <text evidence="4">The sequence shown here is derived from an EMBL/GenBank/DDBJ whole genome shotgun (WGS) entry which is preliminary data.</text>
</comment>
<name>A0A5C8PNY2_9HYPH</name>
<evidence type="ECO:0000256" key="2">
    <source>
        <dbReference type="HAMAP-Rule" id="MF_00055"/>
    </source>
</evidence>
<comment type="similarity">
    <text evidence="1 2">Belongs to the MEMO1 family.</text>
</comment>
<dbReference type="AlphaFoldDB" id="A0A5C8PNY2"/>
<dbReference type="Proteomes" id="UP000321638">
    <property type="component" value="Unassembled WGS sequence"/>
</dbReference>
<dbReference type="CDD" id="cd07361">
    <property type="entry name" value="MEMO_like"/>
    <property type="match status" value="1"/>
</dbReference>
<keyword evidence="3" id="KW-0812">Transmembrane</keyword>
<evidence type="ECO:0000256" key="1">
    <source>
        <dbReference type="ARBA" id="ARBA00006315"/>
    </source>
</evidence>
<dbReference type="NCBIfam" id="TIGR04336">
    <property type="entry name" value="AmmeMemoSam_B"/>
    <property type="match status" value="1"/>
</dbReference>
<keyword evidence="3" id="KW-1133">Transmembrane helix</keyword>
<dbReference type="InterPro" id="IPR002737">
    <property type="entry name" value="MEMO1_fam"/>
</dbReference>
<accession>A0A5C8PNY2</accession>
<gene>
    <name evidence="4" type="primary">amrB</name>
    <name evidence="4" type="ORF">FHP25_14340</name>
</gene>
<evidence type="ECO:0000256" key="3">
    <source>
        <dbReference type="SAM" id="Phobius"/>
    </source>
</evidence>
<dbReference type="PANTHER" id="PTHR11060:SF0">
    <property type="entry name" value="PROTEIN MEMO1"/>
    <property type="match status" value="1"/>
</dbReference>
<dbReference type="RefSeq" id="WP_147847630.1">
    <property type="nucleotide sequence ID" value="NZ_VDUZ01000014.1"/>
</dbReference>
<dbReference type="Gene3D" id="3.40.830.10">
    <property type="entry name" value="LigB-like"/>
    <property type="match status" value="1"/>
</dbReference>
<keyword evidence="3" id="KW-0472">Membrane</keyword>
<dbReference type="Pfam" id="PF01875">
    <property type="entry name" value="Memo"/>
    <property type="match status" value="1"/>
</dbReference>
<keyword evidence="5" id="KW-1185">Reference proteome</keyword>
<dbReference type="EMBL" id="VDUZ01000014">
    <property type="protein sequence ID" value="TXL75417.1"/>
    <property type="molecule type" value="Genomic_DNA"/>
</dbReference>
<evidence type="ECO:0000313" key="5">
    <source>
        <dbReference type="Proteomes" id="UP000321638"/>
    </source>
</evidence>
<dbReference type="OrthoDB" id="9782820at2"/>
<sequence>MTVRSPAVAGLFYPREPRRLQADLDALLAAVAPAESPPPKAVIAPHAGYIYSGAAAAAAFATLAAGAAAITRVVLIGPAHHAWLRSMAAPTVDVFETPLGRVRVDHAALADLPLVQRDDAAHAPEHALEVELPFLQRVLGSFTIVPLLVGDVPPQAVAETLGRLWGDAKTVIVVSSDLSHYHDYDTARLRDRATAMAIEHGDWAALGPDDACGCLPIAGLLIEAGRRGLRAQRLALCNSGDMAGDRNRVVGYGAWRLH</sequence>
<proteinExistence type="inferred from homology"/>
<dbReference type="HAMAP" id="MF_00055">
    <property type="entry name" value="MEMO1"/>
    <property type="match status" value="1"/>
</dbReference>
<organism evidence="4 5">
    <name type="scientific">Vineibacter terrae</name>
    <dbReference type="NCBI Taxonomy" id="2586908"/>
    <lineage>
        <taxon>Bacteria</taxon>
        <taxon>Pseudomonadati</taxon>
        <taxon>Pseudomonadota</taxon>
        <taxon>Alphaproteobacteria</taxon>
        <taxon>Hyphomicrobiales</taxon>
        <taxon>Vineibacter</taxon>
    </lineage>
</organism>
<protein>
    <recommendedName>
        <fullName evidence="2">MEMO1 family protein FHP25_14340</fullName>
    </recommendedName>
</protein>
<evidence type="ECO:0000313" key="4">
    <source>
        <dbReference type="EMBL" id="TXL75417.1"/>
    </source>
</evidence>
<dbReference type="PANTHER" id="PTHR11060">
    <property type="entry name" value="PROTEIN MEMO1"/>
    <property type="match status" value="1"/>
</dbReference>
<reference evidence="4 5" key="1">
    <citation type="submission" date="2019-06" db="EMBL/GenBank/DDBJ databases">
        <title>New taxonomy in bacterial strain CC-CFT640, isolated from vineyard.</title>
        <authorList>
            <person name="Lin S.-Y."/>
            <person name="Tsai C.-F."/>
            <person name="Young C.-C."/>
        </authorList>
    </citation>
    <scope>NUCLEOTIDE SEQUENCE [LARGE SCALE GENOMIC DNA]</scope>
    <source>
        <strain evidence="4 5">CC-CFT640</strain>
    </source>
</reference>